<dbReference type="AlphaFoldDB" id="A0A4Y2HSE8"/>
<comment type="caution">
    <text evidence="1">The sequence shown here is derived from an EMBL/GenBank/DDBJ whole genome shotgun (WGS) entry which is preliminary data.</text>
</comment>
<dbReference type="Proteomes" id="UP000499080">
    <property type="component" value="Unassembled WGS sequence"/>
</dbReference>
<name>A0A4Y2HSE8_ARAVE</name>
<protein>
    <submittedName>
        <fullName evidence="1">Uncharacterized protein</fullName>
    </submittedName>
</protein>
<proteinExistence type="predicted"/>
<reference evidence="1 2" key="1">
    <citation type="journal article" date="2019" name="Sci. Rep.">
        <title>Orb-weaving spider Araneus ventricosus genome elucidates the spidroin gene catalogue.</title>
        <authorList>
            <person name="Kono N."/>
            <person name="Nakamura H."/>
            <person name="Ohtoshi R."/>
            <person name="Moran D.A.P."/>
            <person name="Shinohara A."/>
            <person name="Yoshida Y."/>
            <person name="Fujiwara M."/>
            <person name="Mori M."/>
            <person name="Tomita M."/>
            <person name="Arakawa K."/>
        </authorList>
    </citation>
    <scope>NUCLEOTIDE SEQUENCE [LARGE SCALE GENOMIC DNA]</scope>
</reference>
<sequence length="113" mass="11786">TGSTKPSHCLTDTCLSSEGEKCLNPIQTSFSPSGQKFLTRKSEVPLGNVSGQKGGTLAVVAGTASNQPSHCLPDTWSSSDGEKCVKHIHTSFRISGQKFLPPTSEVPIGNVSG</sequence>
<keyword evidence="2" id="KW-1185">Reference proteome</keyword>
<gene>
    <name evidence="1" type="ORF">AVEN_5142_1</name>
</gene>
<evidence type="ECO:0000313" key="2">
    <source>
        <dbReference type="Proteomes" id="UP000499080"/>
    </source>
</evidence>
<evidence type="ECO:0000313" key="1">
    <source>
        <dbReference type="EMBL" id="GBM68168.1"/>
    </source>
</evidence>
<feature type="non-terminal residue" evidence="1">
    <location>
        <position position="1"/>
    </location>
</feature>
<organism evidence="1 2">
    <name type="scientific">Araneus ventricosus</name>
    <name type="common">Orbweaver spider</name>
    <name type="synonym">Epeira ventricosa</name>
    <dbReference type="NCBI Taxonomy" id="182803"/>
    <lineage>
        <taxon>Eukaryota</taxon>
        <taxon>Metazoa</taxon>
        <taxon>Ecdysozoa</taxon>
        <taxon>Arthropoda</taxon>
        <taxon>Chelicerata</taxon>
        <taxon>Arachnida</taxon>
        <taxon>Araneae</taxon>
        <taxon>Araneomorphae</taxon>
        <taxon>Entelegynae</taxon>
        <taxon>Araneoidea</taxon>
        <taxon>Araneidae</taxon>
        <taxon>Araneus</taxon>
    </lineage>
</organism>
<accession>A0A4Y2HSE8</accession>
<dbReference type="EMBL" id="BGPR01002126">
    <property type="protein sequence ID" value="GBM68168.1"/>
    <property type="molecule type" value="Genomic_DNA"/>
</dbReference>